<keyword evidence="2" id="KW-1185">Reference proteome</keyword>
<accession>A0A8G0L4H6</accession>
<protein>
    <submittedName>
        <fullName evidence="1">Uncharacterized protein</fullName>
    </submittedName>
</protein>
<dbReference type="AlphaFoldDB" id="A0A8G0L4H6"/>
<gene>
    <name evidence="1" type="ORF">H0G86_000385</name>
</gene>
<evidence type="ECO:0000313" key="1">
    <source>
        <dbReference type="EMBL" id="QYS92995.1"/>
    </source>
</evidence>
<evidence type="ECO:0000313" key="2">
    <source>
        <dbReference type="Proteomes" id="UP000826661"/>
    </source>
</evidence>
<proteinExistence type="predicted"/>
<sequence>MAISVDIMLPEYRDIDRGETYRRRLRVRELSLVTRQVSRQHEDEFRHQMCLDRRRRKSRHAILVCLSLDREIRDSKPHHVMATGGFRIMPLSLAEDPDN</sequence>
<dbReference type="Proteomes" id="UP000826661">
    <property type="component" value="Chromosome I"/>
</dbReference>
<reference evidence="1 2" key="1">
    <citation type="journal article" date="2021" name="BMC Genomics">
        <title>Telomere-to-telomere genome assembly of asparaginase-producing Trichoderma simmonsii.</title>
        <authorList>
            <person name="Chung D."/>
            <person name="Kwon Y.M."/>
            <person name="Yang Y."/>
        </authorList>
    </citation>
    <scope>NUCLEOTIDE SEQUENCE [LARGE SCALE GENOMIC DNA]</scope>
    <source>
        <strain evidence="1 2">GH-Sj1</strain>
    </source>
</reference>
<organism evidence="1 2">
    <name type="scientific">Trichoderma simmonsii</name>
    <dbReference type="NCBI Taxonomy" id="1491479"/>
    <lineage>
        <taxon>Eukaryota</taxon>
        <taxon>Fungi</taxon>
        <taxon>Dikarya</taxon>
        <taxon>Ascomycota</taxon>
        <taxon>Pezizomycotina</taxon>
        <taxon>Sordariomycetes</taxon>
        <taxon>Hypocreomycetidae</taxon>
        <taxon>Hypocreales</taxon>
        <taxon>Hypocreaceae</taxon>
        <taxon>Trichoderma</taxon>
    </lineage>
</organism>
<name>A0A8G0L4H6_9HYPO</name>
<dbReference type="EMBL" id="CP075864">
    <property type="protein sequence ID" value="QYS92995.1"/>
    <property type="molecule type" value="Genomic_DNA"/>
</dbReference>